<dbReference type="GO" id="GO:0050992">
    <property type="term" value="P:dimethylallyl diphosphate biosynthetic process"/>
    <property type="evidence" value="ECO:0007669"/>
    <property type="project" value="InterPro"/>
</dbReference>
<comment type="cofactor">
    <cofactor evidence="1">
        <name>[4Fe-4S] cluster</name>
        <dbReference type="ChEBI" id="CHEBI:49883"/>
    </cofactor>
</comment>
<evidence type="ECO:0000313" key="11">
    <source>
        <dbReference type="EMBL" id="MBA0843086.1"/>
    </source>
</evidence>
<comment type="pathway">
    <text evidence="8">Isoprenoid biosynthesis; dimethylallyl diphosphate biosynthesis; dimethylallyl diphosphate from (2E)-4-hydroxy-3-methylbutenyl diphosphate: step 1/1.</text>
</comment>
<dbReference type="Gene3D" id="3.40.1010.20">
    <property type="entry name" value="4-hydroxy-3-methylbut-2-enyl diphosphate reductase, catalytic domain"/>
    <property type="match status" value="2"/>
</dbReference>
<dbReference type="Proteomes" id="UP000593575">
    <property type="component" value="Unassembled WGS sequence"/>
</dbReference>
<feature type="non-terminal residue" evidence="11">
    <location>
        <position position="283"/>
    </location>
</feature>
<protein>
    <recommendedName>
        <fullName evidence="10">4-hydroxy-3-methylbut-2-enyl diphosphate reductase</fullName>
        <ecNumber evidence="10">1.17.7.4</ecNumber>
    </recommendedName>
</protein>
<dbReference type="EC" id="1.17.7.4" evidence="10"/>
<evidence type="ECO:0000256" key="3">
    <source>
        <dbReference type="ARBA" id="ARBA00022723"/>
    </source>
</evidence>
<dbReference type="Pfam" id="PF02401">
    <property type="entry name" value="LYTB"/>
    <property type="match status" value="1"/>
</dbReference>
<reference evidence="11 12" key="1">
    <citation type="journal article" date="2019" name="Genome Biol. Evol.">
        <title>Insights into the evolution of the New World diploid cottons (Gossypium, subgenus Houzingenia) based on genome sequencing.</title>
        <authorList>
            <person name="Grover C.E."/>
            <person name="Arick M.A. 2nd"/>
            <person name="Thrash A."/>
            <person name="Conover J.L."/>
            <person name="Sanders W.S."/>
            <person name="Peterson D.G."/>
            <person name="Frelichowski J.E."/>
            <person name="Scheffler J.A."/>
            <person name="Scheffler B.E."/>
            <person name="Wendel J.F."/>
        </authorList>
    </citation>
    <scope>NUCLEOTIDE SEQUENCE [LARGE SCALE GENOMIC DNA]</scope>
    <source>
        <strain evidence="11">6</strain>
        <tissue evidence="11">Leaf</tissue>
    </source>
</reference>
<dbReference type="GO" id="GO:0019288">
    <property type="term" value="P:isopentenyl diphosphate biosynthetic process, methylerythritol 4-phosphate pathway"/>
    <property type="evidence" value="ECO:0007669"/>
    <property type="project" value="InterPro"/>
</dbReference>
<sequence>MEVKTIPVEGGKKQFDVVNKDDVVVLPAFGAAVDEMLVLNDKNVQIVDTTCPWVTKVWNSVEKHQKGDYTSIIHGKYSHEETIATASFAATYIIVKDMTEAMYVCDYILGGELNGASSTKEAFMEKFKHATSEGFDPDHDLVKLGVANQTTMLKGETEEIGKLVERTMMQKYGVKNINDHFLSFNTICDATQERQDAMYKLVEEDLDLMLVVGGWNSSNTSHLQEIPEDSGIPSYWIDSEQRIGPGNRIAHKLKHGELVETENWLPEGHITIGVTSGASTPDK</sequence>
<proteinExistence type="inferred from homology"/>
<evidence type="ECO:0000256" key="6">
    <source>
        <dbReference type="ARBA" id="ARBA00023014"/>
    </source>
</evidence>
<gene>
    <name evidence="11" type="ORF">Goarm_000304</name>
</gene>
<keyword evidence="12" id="KW-1185">Reference proteome</keyword>
<evidence type="ECO:0000256" key="4">
    <source>
        <dbReference type="ARBA" id="ARBA00023002"/>
    </source>
</evidence>
<accession>A0A7J9K9Q8</accession>
<dbReference type="PANTHER" id="PTHR31619">
    <property type="entry name" value="4-HYDROXY-3-METHYLBUT-2-ENYL DIPHOSPHATE REDUCTASE, CHLOROPLASTIC"/>
    <property type="match status" value="1"/>
</dbReference>
<evidence type="ECO:0000256" key="10">
    <source>
        <dbReference type="ARBA" id="ARBA00047177"/>
    </source>
</evidence>
<name>A0A7J9K9Q8_9ROSI</name>
<dbReference type="AlphaFoldDB" id="A0A7J9K9Q8"/>
<evidence type="ECO:0000256" key="5">
    <source>
        <dbReference type="ARBA" id="ARBA00023004"/>
    </source>
</evidence>
<evidence type="ECO:0000256" key="8">
    <source>
        <dbReference type="ARBA" id="ARBA00046314"/>
    </source>
</evidence>
<organism evidence="11 12">
    <name type="scientific">Gossypium armourianum</name>
    <dbReference type="NCBI Taxonomy" id="34283"/>
    <lineage>
        <taxon>Eukaryota</taxon>
        <taxon>Viridiplantae</taxon>
        <taxon>Streptophyta</taxon>
        <taxon>Embryophyta</taxon>
        <taxon>Tracheophyta</taxon>
        <taxon>Spermatophyta</taxon>
        <taxon>Magnoliopsida</taxon>
        <taxon>eudicotyledons</taxon>
        <taxon>Gunneridae</taxon>
        <taxon>Pentapetalae</taxon>
        <taxon>rosids</taxon>
        <taxon>malvids</taxon>
        <taxon>Malvales</taxon>
        <taxon>Malvaceae</taxon>
        <taxon>Malvoideae</taxon>
        <taxon>Gossypium</taxon>
    </lineage>
</organism>
<dbReference type="PANTHER" id="PTHR31619:SF5">
    <property type="entry name" value="4-HYDROXY-3-METHYLBUT-2-ENYL DIPHOSPHATE REDUCTASE, CHLOROPLASTIC"/>
    <property type="match status" value="1"/>
</dbReference>
<keyword evidence="4" id="KW-0560">Oxidoreductase</keyword>
<keyword evidence="5" id="KW-0408">Iron</keyword>
<evidence type="ECO:0000256" key="1">
    <source>
        <dbReference type="ARBA" id="ARBA00001966"/>
    </source>
</evidence>
<dbReference type="NCBIfam" id="NF009911">
    <property type="entry name" value="PRK13371.1"/>
    <property type="match status" value="1"/>
</dbReference>
<dbReference type="EMBL" id="JABFAE010000013">
    <property type="protein sequence ID" value="MBA0843086.1"/>
    <property type="molecule type" value="Genomic_DNA"/>
</dbReference>
<dbReference type="InterPro" id="IPR003451">
    <property type="entry name" value="LytB/IspH"/>
</dbReference>
<evidence type="ECO:0000256" key="7">
    <source>
        <dbReference type="ARBA" id="ARBA00046313"/>
    </source>
</evidence>
<dbReference type="NCBIfam" id="TIGR00216">
    <property type="entry name" value="ispH_lytB"/>
    <property type="match status" value="1"/>
</dbReference>
<comment type="caution">
    <text evidence="11">The sequence shown here is derived from an EMBL/GenBank/DDBJ whole genome shotgun (WGS) entry which is preliminary data.</text>
</comment>
<evidence type="ECO:0000256" key="9">
    <source>
        <dbReference type="ARBA" id="ARBA00046335"/>
    </source>
</evidence>
<comment type="pathway">
    <text evidence="7">Isoprenoid biosynthesis; isopentenyl diphosphate biosynthesis via DXP pathway; isopentenyl diphosphate from 1-deoxy-D-xylulose 5-phosphate: step 6/6.</text>
</comment>
<evidence type="ECO:0000256" key="2">
    <source>
        <dbReference type="ARBA" id="ARBA00022485"/>
    </source>
</evidence>
<comment type="similarity">
    <text evidence="9">Belongs to the IspH family.</text>
</comment>
<dbReference type="GO" id="GO:0051539">
    <property type="term" value="F:4 iron, 4 sulfur cluster binding"/>
    <property type="evidence" value="ECO:0007669"/>
    <property type="project" value="UniProtKB-KW"/>
</dbReference>
<keyword evidence="6" id="KW-0411">Iron-sulfur</keyword>
<keyword evidence="3" id="KW-0479">Metal-binding</keyword>
<keyword evidence="2" id="KW-0004">4Fe-4S</keyword>
<evidence type="ECO:0000313" key="12">
    <source>
        <dbReference type="Proteomes" id="UP000593575"/>
    </source>
</evidence>
<dbReference type="GO" id="GO:0051745">
    <property type="term" value="F:4-hydroxy-3-methylbut-2-enyl diphosphate reductase activity"/>
    <property type="evidence" value="ECO:0007669"/>
    <property type="project" value="UniProtKB-EC"/>
</dbReference>
<dbReference type="GO" id="GO:0046872">
    <property type="term" value="F:metal ion binding"/>
    <property type="evidence" value="ECO:0007669"/>
    <property type="project" value="UniProtKB-KW"/>
</dbReference>